<dbReference type="GO" id="GO:0106312">
    <property type="term" value="F:methylenetetrahydrofolate reductase (NADH) activity"/>
    <property type="evidence" value="ECO:0007669"/>
    <property type="project" value="UniProtKB-EC"/>
</dbReference>
<dbReference type="AlphaFoldDB" id="E0TJ56"/>
<dbReference type="GO" id="GO:0071949">
    <property type="term" value="F:FAD binding"/>
    <property type="evidence" value="ECO:0007669"/>
    <property type="project" value="TreeGrafter"/>
</dbReference>
<dbReference type="HOGENOM" id="CLU_025841_0_2_4"/>
<dbReference type="Gene3D" id="3.20.20.220">
    <property type="match status" value="1"/>
</dbReference>
<keyword evidence="6 9" id="KW-0560">Oxidoreductase</keyword>
<comment type="cofactor">
    <cofactor evidence="1 9">
        <name>FAD</name>
        <dbReference type="ChEBI" id="CHEBI:57692"/>
    </cofactor>
</comment>
<dbReference type="EMBL" id="CP002161">
    <property type="protein sequence ID" value="ADM89833.1"/>
    <property type="molecule type" value="Genomic_DNA"/>
</dbReference>
<evidence type="ECO:0000256" key="4">
    <source>
        <dbReference type="ARBA" id="ARBA00022630"/>
    </source>
</evidence>
<evidence type="ECO:0000256" key="6">
    <source>
        <dbReference type="ARBA" id="ARBA00023002"/>
    </source>
</evidence>
<evidence type="ECO:0000313" key="11">
    <source>
        <dbReference type="Proteomes" id="UP000001303"/>
    </source>
</evidence>
<name>E0TJ56_ZINIC</name>
<comment type="pathway">
    <text evidence="2 9">One-carbon metabolism; tetrahydrofolate interconversion.</text>
</comment>
<reference key="2">
    <citation type="submission" date="2010-08" db="EMBL/GenBank/DDBJ databases">
        <title>Functional convergence in reduced genomes of bacterial symbionts spanning 200 million years of evolution.</title>
        <authorList>
            <person name="McCutcheon J.P."/>
            <person name="Moran N.A."/>
        </authorList>
    </citation>
    <scope>NUCLEOTIDE SEQUENCE</scope>
    <source>
        <strain>CARI</strain>
    </source>
</reference>
<keyword evidence="4 9" id="KW-0285">Flavoprotein</keyword>
<accession>E0TJ56</accession>
<gene>
    <name evidence="10" type="primary">metF</name>
    <name evidence="10" type="ordered locus">ZICARI_229</name>
</gene>
<organism evidence="10 11">
    <name type="scientific">Zinderia insecticola (strain CARI)</name>
    <dbReference type="NCBI Taxonomy" id="871271"/>
    <lineage>
        <taxon>Bacteria</taxon>
        <taxon>Pseudomonadati</taxon>
        <taxon>Pseudomonadota</taxon>
        <taxon>Betaproteobacteria</taxon>
        <taxon>Burkholderiales</taxon>
        <taxon>Oxalobacteraceae</taxon>
        <taxon>Candidatus Zinderia</taxon>
    </lineage>
</organism>
<dbReference type="KEGG" id="zin:ZICARI_229"/>
<dbReference type="PANTHER" id="PTHR45754:SF3">
    <property type="entry name" value="METHYLENETETRAHYDROFOLATE REDUCTASE (NADPH)"/>
    <property type="match status" value="1"/>
</dbReference>
<dbReference type="PANTHER" id="PTHR45754">
    <property type="entry name" value="METHYLENETETRAHYDROFOLATE REDUCTASE"/>
    <property type="match status" value="1"/>
</dbReference>
<dbReference type="UniPathway" id="UPA00193"/>
<dbReference type="GO" id="GO:0009086">
    <property type="term" value="P:methionine biosynthetic process"/>
    <property type="evidence" value="ECO:0007669"/>
    <property type="project" value="TreeGrafter"/>
</dbReference>
<protein>
    <recommendedName>
        <fullName evidence="9">Methylenetetrahydrofolate reductase</fullName>
    </recommendedName>
</protein>
<dbReference type="GO" id="GO:0035999">
    <property type="term" value="P:tetrahydrofolate interconversion"/>
    <property type="evidence" value="ECO:0007669"/>
    <property type="project" value="UniProtKB-UniPathway"/>
</dbReference>
<dbReference type="STRING" id="871271.ZICARI_229"/>
<evidence type="ECO:0000256" key="3">
    <source>
        <dbReference type="ARBA" id="ARBA00006743"/>
    </source>
</evidence>
<sequence>MIKNISFEFFSPKNKLGYKKLRINKIKLLKFSPIFISLTFKNYNKSQNYSLNNSLKIFREGDNLIPHLINFVKSKNLLLNLLKIYKFINIKNFIILRGDISFGFFNKNNINKNIFKFIKNKNNIIKFASSYLNKHFNSNSFNEDIEYGMKKILNNTKFLITQYFYNINNYLSYIDKIYKFNKEIEIIPGIMPIFNSKKIINFSKEYNNEIYKNNLLNLNNYKNNKKSYNLFNINNTINLCNILINNGIKKLHFYTLNKFKIINKIIKNLK</sequence>
<dbReference type="SUPFAM" id="SSF51730">
    <property type="entry name" value="FAD-linked oxidoreductase"/>
    <property type="match status" value="1"/>
</dbReference>
<evidence type="ECO:0000256" key="1">
    <source>
        <dbReference type="ARBA" id="ARBA00001974"/>
    </source>
</evidence>
<evidence type="ECO:0000313" key="10">
    <source>
        <dbReference type="EMBL" id="ADM89833.1"/>
    </source>
</evidence>
<comment type="similarity">
    <text evidence="3 9">Belongs to the methylenetetrahydrofolate reductase family.</text>
</comment>
<comment type="pathway">
    <text evidence="7">Amino-acid biosynthesis; L-methionine biosynthesis via de novo pathway.</text>
</comment>
<comment type="catalytic activity">
    <reaction evidence="8">
        <text>(6S)-5-methyl-5,6,7,8-tetrahydrofolate + NAD(+) = (6R)-5,10-methylene-5,6,7,8-tetrahydrofolate + NADH + H(+)</text>
        <dbReference type="Rhea" id="RHEA:19821"/>
        <dbReference type="ChEBI" id="CHEBI:15378"/>
        <dbReference type="ChEBI" id="CHEBI:15636"/>
        <dbReference type="ChEBI" id="CHEBI:18608"/>
        <dbReference type="ChEBI" id="CHEBI:57540"/>
        <dbReference type="ChEBI" id="CHEBI:57945"/>
        <dbReference type="EC" id="1.5.1.54"/>
    </reaction>
    <physiologicalReaction direction="right-to-left" evidence="8">
        <dbReference type="Rhea" id="RHEA:19823"/>
    </physiologicalReaction>
</comment>
<evidence type="ECO:0000256" key="9">
    <source>
        <dbReference type="RuleBase" id="RU003862"/>
    </source>
</evidence>
<dbReference type="GO" id="GO:0005829">
    <property type="term" value="C:cytosol"/>
    <property type="evidence" value="ECO:0007669"/>
    <property type="project" value="TreeGrafter"/>
</dbReference>
<evidence type="ECO:0000256" key="7">
    <source>
        <dbReference type="ARBA" id="ARBA00034478"/>
    </source>
</evidence>
<dbReference type="InterPro" id="IPR003171">
    <property type="entry name" value="Mehydrof_redctse-like"/>
</dbReference>
<dbReference type="Pfam" id="PF02219">
    <property type="entry name" value="MTHFR"/>
    <property type="match status" value="1"/>
</dbReference>
<proteinExistence type="inferred from homology"/>
<keyword evidence="11" id="KW-1185">Reference proteome</keyword>
<keyword evidence="5 9" id="KW-0274">FAD</keyword>
<evidence type="ECO:0000256" key="8">
    <source>
        <dbReference type="ARBA" id="ARBA00048628"/>
    </source>
</evidence>
<dbReference type="InterPro" id="IPR029041">
    <property type="entry name" value="FAD-linked_oxidoreductase-like"/>
</dbReference>
<evidence type="ECO:0000256" key="2">
    <source>
        <dbReference type="ARBA" id="ARBA00004777"/>
    </source>
</evidence>
<evidence type="ECO:0000256" key="5">
    <source>
        <dbReference type="ARBA" id="ARBA00022827"/>
    </source>
</evidence>
<reference evidence="10 11" key="1">
    <citation type="journal article" date="2010" name="Genome Biol. Evol.">
        <title>Functional convergence in reduced genomes of bacterial symbionts spanning 200 My of evolution.</title>
        <authorList>
            <person name="McCutcheon J.P."/>
            <person name="Moran N.A."/>
        </authorList>
    </citation>
    <scope>NUCLEOTIDE SEQUENCE [LARGE SCALE GENOMIC DNA]</scope>
    <source>
        <strain evidence="10 11">CARI</strain>
    </source>
</reference>
<dbReference type="Proteomes" id="UP000001303">
    <property type="component" value="Chromosome"/>
</dbReference>